<evidence type="ECO:0000256" key="1">
    <source>
        <dbReference type="ARBA" id="ARBA00007664"/>
    </source>
</evidence>
<dbReference type="GO" id="GO:0004252">
    <property type="term" value="F:serine-type endopeptidase activity"/>
    <property type="evidence" value="ECO:0007669"/>
    <property type="project" value="InterPro"/>
</dbReference>
<keyword evidence="5" id="KW-0378">Hydrolase</keyword>
<dbReference type="PANTHER" id="PTHR24276:SF91">
    <property type="entry name" value="AT26814P-RELATED"/>
    <property type="match status" value="1"/>
</dbReference>
<protein>
    <submittedName>
        <fullName evidence="5">Trypsin-like serine protease</fullName>
    </submittedName>
</protein>
<dbReference type="AlphaFoldDB" id="A0A7K1LL20"/>
<comment type="similarity">
    <text evidence="1">Belongs to the peptidase S1 family.</text>
</comment>
<keyword evidence="2" id="KW-1015">Disulfide bond</keyword>
<evidence type="ECO:0000313" key="5">
    <source>
        <dbReference type="EMBL" id="MUN55830.1"/>
    </source>
</evidence>
<dbReference type="SUPFAM" id="SSF50494">
    <property type="entry name" value="Trypsin-like serine proteases"/>
    <property type="match status" value="1"/>
</dbReference>
<keyword evidence="6" id="KW-1185">Reference proteome</keyword>
<evidence type="ECO:0000256" key="3">
    <source>
        <dbReference type="SAM" id="SignalP"/>
    </source>
</evidence>
<sequence>MKKPQHLKRAASALGIIGASIALGVSGTPALAATDGDPANYIVGGQPTNSPNIVQLSFQTEGEQGTFGCTGEAINSEWILTARHCTEGSQDMKAYYSNDTSNPGPAEASDRVVNSPNGDVGLVHLETPHEVSSYAQLGDGYTPSAGDHGDIFGYGLRANQGQPDWLYTAGVNVLGTSTDAYEGEAIHIRGDDGASNHGDSGGPLVINGKIVGVCSTGDTVDPGADTQAGSNYANLNDHRDWISQQTGV</sequence>
<dbReference type="InterPro" id="IPR001314">
    <property type="entry name" value="Peptidase_S1A"/>
</dbReference>
<dbReference type="EMBL" id="WOGT01000009">
    <property type="protein sequence ID" value="MUN55830.1"/>
    <property type="molecule type" value="Genomic_DNA"/>
</dbReference>
<dbReference type="GO" id="GO:0006508">
    <property type="term" value="P:proteolysis"/>
    <property type="evidence" value="ECO:0007669"/>
    <property type="project" value="UniProtKB-KW"/>
</dbReference>
<name>A0A7K1LL20_9MICC</name>
<dbReference type="RefSeq" id="WP_129316335.1">
    <property type="nucleotide sequence ID" value="NZ_JBITVH010000002.1"/>
</dbReference>
<reference evidence="5 6" key="1">
    <citation type="submission" date="2019-12" db="EMBL/GenBank/DDBJ databases">
        <authorList>
            <person name="Li J."/>
            <person name="Shi Y."/>
            <person name="Xu G."/>
            <person name="Xiao D."/>
            <person name="Ran X."/>
        </authorList>
    </citation>
    <scope>NUCLEOTIDE SEQUENCE [LARGE SCALE GENOMIC DNA]</scope>
    <source>
        <strain evidence="5 6">JCM 15915</strain>
    </source>
</reference>
<keyword evidence="3" id="KW-0732">Signal</keyword>
<dbReference type="PROSITE" id="PS00135">
    <property type="entry name" value="TRYPSIN_SER"/>
    <property type="match status" value="1"/>
</dbReference>
<evidence type="ECO:0000313" key="6">
    <source>
        <dbReference type="Proteomes" id="UP000462152"/>
    </source>
</evidence>
<dbReference type="Pfam" id="PF00089">
    <property type="entry name" value="Trypsin"/>
    <property type="match status" value="1"/>
</dbReference>
<dbReference type="Proteomes" id="UP000462152">
    <property type="component" value="Unassembled WGS sequence"/>
</dbReference>
<organism evidence="5 6">
    <name type="scientific">Rothia koreensis</name>
    <dbReference type="NCBI Taxonomy" id="592378"/>
    <lineage>
        <taxon>Bacteria</taxon>
        <taxon>Bacillati</taxon>
        <taxon>Actinomycetota</taxon>
        <taxon>Actinomycetes</taxon>
        <taxon>Micrococcales</taxon>
        <taxon>Micrococcaceae</taxon>
        <taxon>Rothia</taxon>
    </lineage>
</organism>
<dbReference type="PROSITE" id="PS50240">
    <property type="entry name" value="TRYPSIN_DOM"/>
    <property type="match status" value="1"/>
</dbReference>
<dbReference type="InterPro" id="IPR001254">
    <property type="entry name" value="Trypsin_dom"/>
</dbReference>
<dbReference type="SMART" id="SM00020">
    <property type="entry name" value="Tryp_SPc"/>
    <property type="match status" value="1"/>
</dbReference>
<feature type="domain" description="Peptidase S1" evidence="4">
    <location>
        <begin position="42"/>
        <end position="247"/>
    </location>
</feature>
<feature type="signal peptide" evidence="3">
    <location>
        <begin position="1"/>
        <end position="32"/>
    </location>
</feature>
<dbReference type="Gene3D" id="2.40.10.10">
    <property type="entry name" value="Trypsin-like serine proteases"/>
    <property type="match status" value="1"/>
</dbReference>
<proteinExistence type="inferred from homology"/>
<dbReference type="OrthoDB" id="3611234at2"/>
<dbReference type="InterPro" id="IPR050430">
    <property type="entry name" value="Peptidase_S1"/>
</dbReference>
<dbReference type="InterPro" id="IPR033116">
    <property type="entry name" value="TRYPSIN_SER"/>
</dbReference>
<dbReference type="InterPro" id="IPR043504">
    <property type="entry name" value="Peptidase_S1_PA_chymotrypsin"/>
</dbReference>
<comment type="caution">
    <text evidence="5">The sequence shown here is derived from an EMBL/GenBank/DDBJ whole genome shotgun (WGS) entry which is preliminary data.</text>
</comment>
<evidence type="ECO:0000259" key="4">
    <source>
        <dbReference type="PROSITE" id="PS50240"/>
    </source>
</evidence>
<dbReference type="InterPro" id="IPR009003">
    <property type="entry name" value="Peptidase_S1_PA"/>
</dbReference>
<dbReference type="PRINTS" id="PR00722">
    <property type="entry name" value="CHYMOTRYPSIN"/>
</dbReference>
<accession>A0A7K1LL20</accession>
<dbReference type="PANTHER" id="PTHR24276">
    <property type="entry name" value="POLYSERASE-RELATED"/>
    <property type="match status" value="1"/>
</dbReference>
<gene>
    <name evidence="5" type="ORF">GMA10_11525</name>
</gene>
<keyword evidence="5" id="KW-0645">Protease</keyword>
<evidence type="ECO:0000256" key="2">
    <source>
        <dbReference type="ARBA" id="ARBA00023157"/>
    </source>
</evidence>
<feature type="chain" id="PRO_5029561960" evidence="3">
    <location>
        <begin position="33"/>
        <end position="248"/>
    </location>
</feature>